<name>A0ABR2BHJ7_9ROSI</name>
<evidence type="ECO:0000313" key="3">
    <source>
        <dbReference type="Proteomes" id="UP001472677"/>
    </source>
</evidence>
<reference evidence="2 3" key="1">
    <citation type="journal article" date="2024" name="G3 (Bethesda)">
        <title>Genome assembly of Hibiscus sabdariffa L. provides insights into metabolisms of medicinal natural products.</title>
        <authorList>
            <person name="Kim T."/>
        </authorList>
    </citation>
    <scope>NUCLEOTIDE SEQUENCE [LARGE SCALE GENOMIC DNA]</scope>
    <source>
        <strain evidence="2">TK-2024</strain>
        <tissue evidence="2">Old leaves</tissue>
    </source>
</reference>
<accession>A0ABR2BHJ7</accession>
<proteinExistence type="predicted"/>
<organism evidence="2 3">
    <name type="scientific">Hibiscus sabdariffa</name>
    <name type="common">roselle</name>
    <dbReference type="NCBI Taxonomy" id="183260"/>
    <lineage>
        <taxon>Eukaryota</taxon>
        <taxon>Viridiplantae</taxon>
        <taxon>Streptophyta</taxon>
        <taxon>Embryophyta</taxon>
        <taxon>Tracheophyta</taxon>
        <taxon>Spermatophyta</taxon>
        <taxon>Magnoliopsida</taxon>
        <taxon>eudicotyledons</taxon>
        <taxon>Gunneridae</taxon>
        <taxon>Pentapetalae</taxon>
        <taxon>rosids</taxon>
        <taxon>malvids</taxon>
        <taxon>Malvales</taxon>
        <taxon>Malvaceae</taxon>
        <taxon>Malvoideae</taxon>
        <taxon>Hibiscus</taxon>
    </lineage>
</organism>
<gene>
    <name evidence="2" type="ORF">V6N12_073583</name>
</gene>
<feature type="compositionally biased region" description="Basic and acidic residues" evidence="1">
    <location>
        <begin position="1"/>
        <end position="11"/>
    </location>
</feature>
<feature type="region of interest" description="Disordered" evidence="1">
    <location>
        <begin position="1"/>
        <end position="48"/>
    </location>
</feature>
<dbReference type="EMBL" id="JBBPBM010000117">
    <property type="protein sequence ID" value="KAK8506630.1"/>
    <property type="molecule type" value="Genomic_DNA"/>
</dbReference>
<feature type="compositionally biased region" description="Low complexity" evidence="1">
    <location>
        <begin position="12"/>
        <end position="23"/>
    </location>
</feature>
<evidence type="ECO:0000313" key="2">
    <source>
        <dbReference type="EMBL" id="KAK8506630.1"/>
    </source>
</evidence>
<feature type="region of interest" description="Disordered" evidence="1">
    <location>
        <begin position="91"/>
        <end position="110"/>
    </location>
</feature>
<comment type="caution">
    <text evidence="2">The sequence shown here is derived from an EMBL/GenBank/DDBJ whole genome shotgun (WGS) entry which is preliminary data.</text>
</comment>
<dbReference type="SUPFAM" id="SSF56219">
    <property type="entry name" value="DNase I-like"/>
    <property type="match status" value="1"/>
</dbReference>
<evidence type="ECO:0000256" key="1">
    <source>
        <dbReference type="SAM" id="MobiDB-lite"/>
    </source>
</evidence>
<keyword evidence="3" id="KW-1185">Reference proteome</keyword>
<protein>
    <submittedName>
        <fullName evidence="2">Uncharacterized protein</fullName>
    </submittedName>
</protein>
<dbReference type="InterPro" id="IPR036691">
    <property type="entry name" value="Endo/exonu/phosph_ase_sf"/>
</dbReference>
<dbReference type="Proteomes" id="UP001472677">
    <property type="component" value="Unassembled WGS sequence"/>
</dbReference>
<dbReference type="Gene3D" id="3.60.10.10">
    <property type="entry name" value="Endonuclease/exonuclease/phosphatase"/>
    <property type="match status" value="1"/>
</dbReference>
<sequence>MEKVEDRKEGSASESSSTGRSQSLKSKGRSGEQNDEVASVNGENLGSIDTILLGNVKPSWAEIAKENRSPMEDNDLAEKLLSEDVKNMGIGTKVGTGELDKKKSMGQESIGPREVINSDEQSQQGHNREIVEEKEIREIEVKRVVTVKVPMKVLSWNIRGMGVKTKTRAIRKVIAENKVDMLVLQETKKKEEEIGEREVGRIWYNDEFRFLVASSKGKSGGLLAN</sequence>